<evidence type="ECO:0000313" key="3">
    <source>
        <dbReference type="EMBL" id="AAM44889.1"/>
    </source>
</evidence>
<proteinExistence type="predicted"/>
<organism evidence="2 4">
    <name type="scientific">Oryza sativa subsp. japonica</name>
    <name type="common">Rice</name>
    <dbReference type="NCBI Taxonomy" id="39947"/>
    <lineage>
        <taxon>Eukaryota</taxon>
        <taxon>Viridiplantae</taxon>
        <taxon>Streptophyta</taxon>
        <taxon>Embryophyta</taxon>
        <taxon>Tracheophyta</taxon>
        <taxon>Spermatophyta</taxon>
        <taxon>Magnoliopsida</taxon>
        <taxon>Liliopsida</taxon>
        <taxon>Poales</taxon>
        <taxon>Poaceae</taxon>
        <taxon>BOP clade</taxon>
        <taxon>Oryzoideae</taxon>
        <taxon>Oryzeae</taxon>
        <taxon>Oryzinae</taxon>
        <taxon>Oryza</taxon>
        <taxon>Oryza sativa</taxon>
    </lineage>
</organism>
<reference evidence="2" key="1">
    <citation type="submission" date="2002-04" db="EMBL/GenBank/DDBJ databases">
        <title>Genomic sequence for Oryza sativa, Nipponbare strain, clone OSJNBb0058B20, from chromosme 10, complete sequence.</title>
        <authorList>
            <person name="McCombie W.R."/>
            <person name="de la Bastide M."/>
            <person name="Spiegel L."/>
            <person name="Preston R."/>
            <person name="Kirchoff K."/>
            <person name="Kuit K."/>
            <person name="Nascimento L."/>
            <person name="Zutavern T."/>
            <person name="Balija V."/>
            <person name="Bell M."/>
            <person name="Baker J."/>
            <person name="Santos L."/>
            <person name="Miller B."/>
            <person name="Katzenberger F."/>
            <person name="Muller S."/>
            <person name="King L."/>
            <person name="Yang C."/>
            <person name="O'Shaughnessy A."/>
            <person name="Palmer L."/>
            <person name="Dedhia N."/>
        </authorList>
    </citation>
    <scope>NUCLEOTIDE SEQUENCE</scope>
</reference>
<evidence type="ECO:0000313" key="2">
    <source>
        <dbReference type="EMBL" id="AAM01147.1"/>
    </source>
</evidence>
<evidence type="ECO:0000256" key="1">
    <source>
        <dbReference type="SAM" id="MobiDB-lite"/>
    </source>
</evidence>
<name>Q8S5N7_ORYSJ</name>
<dbReference type="AlphaFoldDB" id="Q8S5N7"/>
<sequence>MAAANDTLLPGAKPFSSFQSLTAHIWFAVSCALGPSNITVFSTVVSLPDHPPSLDLRRVSPHAPLCMLIDRHHAPPCGPRKREEEGKEGKEEGGNSVDHDSSCGGGGSYVCSAGLDGGGGGGLVVREQALGKRSGMSSPPEKELKARLAAASQEIKEDEMVAMGRELDEDGTAMTIGQEVN</sequence>
<feature type="compositionally biased region" description="Basic and acidic residues" evidence="1">
    <location>
        <begin position="80"/>
        <end position="101"/>
    </location>
</feature>
<reference evidence="3" key="2">
    <citation type="submission" date="2002-05" db="EMBL/GenBank/DDBJ databases">
        <title>Rice Genomic Sequence.</title>
        <authorList>
            <person name="Wing R.A."/>
            <person name="Yu Y."/>
            <person name="Yang T.J."/>
            <person name="Nah G."/>
            <person name="Soderlund C."/>
            <person name="Chen M."/>
            <person name="Kim H.-R."/>
            <person name="Rambo T."/>
            <person name="Saski C."/>
            <person name="Henry D."/>
            <person name="Oates R."/>
            <person name="Simmons J."/>
        </authorList>
    </citation>
    <scope>NUCLEOTIDE SEQUENCE</scope>
</reference>
<reference evidence="4" key="3">
    <citation type="journal article" date="2005" name="Nature">
        <title>The map-based sequence of the rice genome.</title>
        <authorList>
            <consortium name="International rice genome sequencing project (IRGSP)"/>
            <person name="Matsumoto T."/>
            <person name="Wu J."/>
            <person name="Kanamori H."/>
            <person name="Katayose Y."/>
            <person name="Fujisawa M."/>
            <person name="Namiki N."/>
            <person name="Mizuno H."/>
            <person name="Yamamoto K."/>
            <person name="Antonio B.A."/>
            <person name="Baba T."/>
            <person name="Sakata K."/>
            <person name="Nagamura Y."/>
            <person name="Aoki H."/>
            <person name="Arikawa K."/>
            <person name="Arita K."/>
            <person name="Bito T."/>
            <person name="Chiden Y."/>
            <person name="Fujitsuka N."/>
            <person name="Fukunaka R."/>
            <person name="Hamada M."/>
            <person name="Harada C."/>
            <person name="Hayashi A."/>
            <person name="Hijishita S."/>
            <person name="Honda M."/>
            <person name="Hosokawa S."/>
            <person name="Ichikawa Y."/>
            <person name="Idonuma A."/>
            <person name="Iijima M."/>
            <person name="Ikeda M."/>
            <person name="Ikeno M."/>
            <person name="Ito K."/>
            <person name="Ito S."/>
            <person name="Ito T."/>
            <person name="Ito Y."/>
            <person name="Ito Y."/>
            <person name="Iwabuchi A."/>
            <person name="Kamiya K."/>
            <person name="Karasawa W."/>
            <person name="Kurita K."/>
            <person name="Katagiri S."/>
            <person name="Kikuta A."/>
            <person name="Kobayashi H."/>
            <person name="Kobayashi N."/>
            <person name="Machita K."/>
            <person name="Maehara T."/>
            <person name="Masukawa M."/>
            <person name="Mizubayashi T."/>
            <person name="Mukai Y."/>
            <person name="Nagasaki H."/>
            <person name="Nagata Y."/>
            <person name="Naito S."/>
            <person name="Nakashima M."/>
            <person name="Nakama Y."/>
            <person name="Nakamichi Y."/>
            <person name="Nakamura M."/>
            <person name="Meguro A."/>
            <person name="Negishi M."/>
            <person name="Ohta I."/>
            <person name="Ohta T."/>
            <person name="Okamoto M."/>
            <person name="Ono N."/>
            <person name="Saji S."/>
            <person name="Sakaguchi M."/>
            <person name="Sakai K."/>
            <person name="Shibata M."/>
            <person name="Shimokawa T."/>
            <person name="Song J."/>
            <person name="Takazaki Y."/>
            <person name="Terasawa K."/>
            <person name="Tsugane M."/>
            <person name="Tsuji K."/>
            <person name="Ueda S."/>
            <person name="Waki K."/>
            <person name="Yamagata H."/>
            <person name="Yamamoto M."/>
            <person name="Yamamoto S."/>
            <person name="Yamane H."/>
            <person name="Yoshiki S."/>
            <person name="Yoshihara R."/>
            <person name="Yukawa K."/>
            <person name="Zhong H."/>
            <person name="Yano M."/>
            <person name="Yuan Q."/>
            <person name="Ouyang S."/>
            <person name="Liu J."/>
            <person name="Jones K.M."/>
            <person name="Gansberger K."/>
            <person name="Moffat K."/>
            <person name="Hill J."/>
            <person name="Bera J."/>
            <person name="Fadrosh D."/>
            <person name="Jin S."/>
            <person name="Johri S."/>
            <person name="Kim M."/>
            <person name="Overton L."/>
            <person name="Reardon M."/>
            <person name="Tsitrin T."/>
            <person name="Vuong H."/>
            <person name="Weaver B."/>
            <person name="Ciecko A."/>
            <person name="Tallon L."/>
            <person name="Jackson J."/>
            <person name="Pai G."/>
            <person name="Aken S.V."/>
            <person name="Utterback T."/>
            <person name="Reidmuller S."/>
            <person name="Feldblyum T."/>
            <person name="Hsiao J."/>
            <person name="Zismann V."/>
            <person name="Iobst S."/>
            <person name="de Vazeille A.R."/>
            <person name="Buell C.R."/>
            <person name="Ying K."/>
            <person name="Li Y."/>
            <person name="Lu T."/>
            <person name="Huang Y."/>
            <person name="Zhao Q."/>
            <person name="Feng Q."/>
            <person name="Zhang L."/>
            <person name="Zhu J."/>
            <person name="Weng Q."/>
            <person name="Mu J."/>
            <person name="Lu Y."/>
            <person name="Fan D."/>
            <person name="Liu Y."/>
            <person name="Guan J."/>
            <person name="Zhang Y."/>
            <person name="Yu S."/>
            <person name="Liu X."/>
            <person name="Zhang Y."/>
            <person name="Hong G."/>
            <person name="Han B."/>
            <person name="Choisne N."/>
            <person name="Demange N."/>
            <person name="Orjeda G."/>
            <person name="Samain S."/>
            <person name="Cattolico L."/>
            <person name="Pelletier E."/>
            <person name="Couloux A."/>
            <person name="Segurens B."/>
            <person name="Wincker P."/>
            <person name="D'Hont A."/>
            <person name="Scarpelli C."/>
            <person name="Weissenbach J."/>
            <person name="Salanoubat M."/>
            <person name="Quetier F."/>
            <person name="Yu Y."/>
            <person name="Kim H.R."/>
            <person name="Rambo T."/>
            <person name="Currie J."/>
            <person name="Collura K."/>
            <person name="Luo M."/>
            <person name="Yang T."/>
            <person name="Ammiraju J.S.S."/>
            <person name="Engler F."/>
            <person name="Soderlund C."/>
            <person name="Wing R.A."/>
            <person name="Palmer L.E."/>
            <person name="de la Bastide M."/>
            <person name="Spiegel L."/>
            <person name="Nascimento L."/>
            <person name="Zutavern T."/>
            <person name="O'Shaughnessy A."/>
            <person name="Dike S."/>
            <person name="Dedhia N."/>
            <person name="Preston R."/>
            <person name="Balija V."/>
            <person name="McCombie W.R."/>
            <person name="Chow T."/>
            <person name="Chen H."/>
            <person name="Chung M."/>
            <person name="Chen C."/>
            <person name="Shaw J."/>
            <person name="Wu H."/>
            <person name="Hsiao K."/>
            <person name="Chao Y."/>
            <person name="Chu M."/>
            <person name="Cheng C."/>
            <person name="Hour A."/>
            <person name="Lee P."/>
            <person name="Lin S."/>
            <person name="Lin Y."/>
            <person name="Liou J."/>
            <person name="Liu S."/>
            <person name="Hsing Y."/>
            <person name="Raghuvanshi S."/>
            <person name="Mohanty A."/>
            <person name="Bharti A.K."/>
            <person name="Gaur A."/>
            <person name="Gupta V."/>
            <person name="Kumar D."/>
            <person name="Ravi V."/>
            <person name="Vij S."/>
            <person name="Kapur A."/>
            <person name="Khurana P."/>
            <person name="Khurana P."/>
            <person name="Khurana J.P."/>
            <person name="Tyagi A.K."/>
            <person name="Gaikwad K."/>
            <person name="Singh A."/>
            <person name="Dalal V."/>
            <person name="Srivastava S."/>
            <person name="Dixit A."/>
            <person name="Pal A.K."/>
            <person name="Ghazi I.A."/>
            <person name="Yadav M."/>
            <person name="Pandit A."/>
            <person name="Bhargava A."/>
            <person name="Sureshbabu K."/>
            <person name="Batra K."/>
            <person name="Sharma T.R."/>
            <person name="Mohapatra T."/>
            <person name="Singh N.K."/>
            <person name="Messing J."/>
            <person name="Nelson A.B."/>
            <person name="Fuks G."/>
            <person name="Kavchok S."/>
            <person name="Keizer G."/>
            <person name="Linton E."/>
            <person name="Llaca V."/>
            <person name="Song R."/>
            <person name="Tanyolac B."/>
            <person name="Young S."/>
            <person name="Ho-Il K."/>
            <person name="Hahn J.H."/>
            <person name="Sangsakoo G."/>
            <person name="Vanavichit A."/>
            <person name="de Mattos Luiz.A.T."/>
            <person name="Zimmer P.D."/>
            <person name="Malone G."/>
            <person name="Dellagostin O."/>
            <person name="de Oliveira A.C."/>
            <person name="Bevan M."/>
            <person name="Bancroft I."/>
            <person name="Minx P."/>
            <person name="Cordum H."/>
            <person name="Wilson R."/>
            <person name="Cheng Z."/>
            <person name="Jin W."/>
            <person name="Jiang J."/>
            <person name="Leong S.A."/>
            <person name="Iwama H."/>
            <person name="Gojobori T."/>
            <person name="Itoh T."/>
            <person name="Niimura Y."/>
            <person name="Fujii Y."/>
            <person name="Habara T."/>
            <person name="Sakai H."/>
            <person name="Sato Y."/>
            <person name="Wilson G."/>
            <person name="Kumar K."/>
            <person name="McCouch S."/>
            <person name="Juretic N."/>
            <person name="Hoen D."/>
            <person name="Wright S."/>
            <person name="Bruskiewich R."/>
            <person name="Bureau T."/>
            <person name="Miyao A."/>
            <person name="Hirochika H."/>
            <person name="Nishikawa T."/>
            <person name="Kadowaki K."/>
            <person name="Sugiura M."/>
            <person name="Burr B."/>
            <person name="Sasaki T."/>
        </authorList>
    </citation>
    <scope>NUCLEOTIDE SEQUENCE [LARGE SCALE GENOMIC DNA]</scope>
    <source>
        <strain evidence="4">cv. Nipponbare</strain>
    </source>
</reference>
<evidence type="ECO:0000313" key="4">
    <source>
        <dbReference type="Proteomes" id="UP000000763"/>
    </source>
</evidence>
<gene>
    <name evidence="2" type="primary">OSJNBb0058B20.29</name>
    <name evidence="3" type="ORF">OSJNAa0011L09.12</name>
</gene>
<accession>Q8S5N7</accession>
<dbReference type="EMBL" id="AC108884">
    <property type="protein sequence ID" value="AAM01147.1"/>
    <property type="molecule type" value="Genomic_DNA"/>
</dbReference>
<dbReference type="Proteomes" id="UP000000763">
    <property type="component" value="Chromosome 10"/>
</dbReference>
<reference evidence="4" key="4">
    <citation type="journal article" date="2008" name="Nucleic Acids Res.">
        <title>The rice annotation project database (RAP-DB): 2008 update.</title>
        <authorList>
            <consortium name="The rice annotation project (RAP)"/>
        </authorList>
    </citation>
    <scope>GENOME REANNOTATION</scope>
    <source>
        <strain evidence="4">cv. Nipponbare</strain>
    </source>
</reference>
<dbReference type="EMBL" id="AC122144">
    <property type="protein sequence ID" value="AAM44889.1"/>
    <property type="molecule type" value="Genomic_DNA"/>
</dbReference>
<feature type="region of interest" description="Disordered" evidence="1">
    <location>
        <begin position="71"/>
        <end position="103"/>
    </location>
</feature>
<protein>
    <submittedName>
        <fullName evidence="2">Uncharacterized protein</fullName>
    </submittedName>
</protein>